<dbReference type="GO" id="GO:0046900">
    <property type="term" value="P:tetrahydrofolylpolyglutamate metabolic process"/>
    <property type="evidence" value="ECO:0007669"/>
    <property type="project" value="TreeGrafter"/>
</dbReference>
<evidence type="ECO:0000256" key="3">
    <source>
        <dbReference type="ARBA" id="ARBA00022525"/>
    </source>
</evidence>
<reference evidence="9" key="2">
    <citation type="submission" date="2025-09" db="UniProtKB">
        <authorList>
            <consortium name="Ensembl"/>
        </authorList>
    </citation>
    <scope>IDENTIFICATION</scope>
</reference>
<evidence type="ECO:0000313" key="10">
    <source>
        <dbReference type="Proteomes" id="UP000472260"/>
    </source>
</evidence>
<dbReference type="SUPFAM" id="SSF52317">
    <property type="entry name" value="Class I glutamine amidotransferase-like"/>
    <property type="match status" value="1"/>
</dbReference>
<feature type="active site" description="Proton donor" evidence="6">
    <location>
        <position position="227"/>
    </location>
</feature>
<dbReference type="GO" id="GO:0005773">
    <property type="term" value="C:vacuole"/>
    <property type="evidence" value="ECO:0007669"/>
    <property type="project" value="TreeGrafter"/>
</dbReference>
<evidence type="ECO:0000256" key="7">
    <source>
        <dbReference type="PROSITE-ProRule" id="PRU00607"/>
    </source>
</evidence>
<dbReference type="InterPro" id="IPR015527">
    <property type="entry name" value="Pept_C26_g-glut_hydrolase"/>
</dbReference>
<comment type="subcellular location">
    <subcellularLocation>
        <location evidence="1">Secreted</location>
        <location evidence="1">Extracellular space</location>
    </subcellularLocation>
</comment>
<evidence type="ECO:0000256" key="8">
    <source>
        <dbReference type="SAM" id="SignalP"/>
    </source>
</evidence>
<keyword evidence="3" id="KW-0964">Secreted</keyword>
<protein>
    <recommendedName>
        <fullName evidence="7">folate gamma-glutamyl hydrolase</fullName>
        <ecNumber evidence="7">3.4.19.9</ecNumber>
    </recommendedName>
</protein>
<dbReference type="InterPro" id="IPR011697">
    <property type="entry name" value="Peptidase_C26"/>
</dbReference>
<comment type="similarity">
    <text evidence="2">Belongs to the peptidase C26 family.</text>
</comment>
<dbReference type="PROSITE" id="PS51273">
    <property type="entry name" value="GATASE_TYPE_1"/>
    <property type="match status" value="1"/>
</dbReference>
<evidence type="ECO:0000256" key="4">
    <source>
        <dbReference type="ARBA" id="ARBA00022729"/>
    </source>
</evidence>
<dbReference type="Proteomes" id="UP000472260">
    <property type="component" value="Unassembled WGS sequence"/>
</dbReference>
<evidence type="ECO:0000256" key="2">
    <source>
        <dbReference type="ARBA" id="ARBA00011083"/>
    </source>
</evidence>
<dbReference type="AlphaFoldDB" id="A0A671TA32"/>
<feature type="active site" evidence="7">
    <location>
        <position position="227"/>
    </location>
</feature>
<dbReference type="InterPro" id="IPR029062">
    <property type="entry name" value="Class_I_gatase-like"/>
</dbReference>
<feature type="signal peptide" evidence="8">
    <location>
        <begin position="1"/>
        <end position="20"/>
    </location>
</feature>
<accession>A0A671TA32</accession>
<comment type="catalytic activity">
    <reaction evidence="7">
        <text>(6S)-5,6,7,8-tetrahydrofolyl-(gamma-L-Glu)(n) + (n-1) H2O = (6S)-5,6,7,8-tetrahydrofolate + (n-1) L-glutamate</text>
        <dbReference type="Rhea" id="RHEA:56784"/>
        <dbReference type="Rhea" id="RHEA-COMP:14738"/>
        <dbReference type="ChEBI" id="CHEBI:15377"/>
        <dbReference type="ChEBI" id="CHEBI:29985"/>
        <dbReference type="ChEBI" id="CHEBI:57453"/>
        <dbReference type="ChEBI" id="CHEBI:141005"/>
        <dbReference type="EC" id="3.4.19.9"/>
    </reaction>
</comment>
<keyword evidence="5 7" id="KW-0378">Hydrolase</keyword>
<evidence type="ECO:0000313" key="9">
    <source>
        <dbReference type="Ensembl" id="ENSSANP00000106527.1"/>
    </source>
</evidence>
<dbReference type="EC" id="3.4.19.9" evidence="7"/>
<dbReference type="GO" id="GO:0005576">
    <property type="term" value="C:extracellular region"/>
    <property type="evidence" value="ECO:0007669"/>
    <property type="project" value="UniProtKB-SubCell"/>
</dbReference>
<keyword evidence="4 8" id="KW-0732">Signal</keyword>
<organism evidence="9 10">
    <name type="scientific">Sinocyclocheilus anshuiensis</name>
    <dbReference type="NCBI Taxonomy" id="1608454"/>
    <lineage>
        <taxon>Eukaryota</taxon>
        <taxon>Metazoa</taxon>
        <taxon>Chordata</taxon>
        <taxon>Craniata</taxon>
        <taxon>Vertebrata</taxon>
        <taxon>Euteleostomi</taxon>
        <taxon>Actinopterygii</taxon>
        <taxon>Neopterygii</taxon>
        <taxon>Teleostei</taxon>
        <taxon>Ostariophysi</taxon>
        <taxon>Cypriniformes</taxon>
        <taxon>Cyprinidae</taxon>
        <taxon>Cyprininae</taxon>
        <taxon>Sinocyclocheilus</taxon>
    </lineage>
</organism>
<dbReference type="PANTHER" id="PTHR11315:SF1">
    <property type="entry name" value="FOLATE GAMMA-GLUTAMYL HYDROLASE"/>
    <property type="match status" value="1"/>
</dbReference>
<sequence>VDRMGFSALVCACVVALCGAAPFTQSNEPDNDRPIIGILTQEVDDYMKKFGETYIPSSYVKYIESGGARVVPISLLLIGGSVNLETSDFAHTAGIYFRLALKANDEGEYFPIWGTCLGFQLLTVLVAGENLLSKTTAENVTYPLNFTSEASSSRMFTNFPSDVRKALSQEPLTANFHHYGVTKEAFMGNEKLNGFFSVLSTNIAQNGLEFVSTMEGRKYPFYGVQWHPEVSRFQWDPRYNFPHSSNAVRVSSLLAEFFVNEGRRSSHHFSEAAEESSALIYNYNPVYMANISAYEQSYFF</sequence>
<reference evidence="9" key="1">
    <citation type="submission" date="2025-08" db="UniProtKB">
        <authorList>
            <consortium name="Ensembl"/>
        </authorList>
    </citation>
    <scope>IDENTIFICATION</scope>
</reference>
<proteinExistence type="inferred from homology"/>
<dbReference type="Ensembl" id="ENSSANT00000113033.1">
    <property type="protein sequence ID" value="ENSSANP00000106527.1"/>
    <property type="gene ID" value="ENSSANG00000052075.1"/>
</dbReference>
<dbReference type="PANTHER" id="PTHR11315">
    <property type="entry name" value="PROTEASE FAMILY C26 GAMMA-GLUTAMYL HYDROLASE"/>
    <property type="match status" value="1"/>
</dbReference>
<evidence type="ECO:0000256" key="5">
    <source>
        <dbReference type="ARBA" id="ARBA00022801"/>
    </source>
</evidence>
<keyword evidence="10" id="KW-1185">Reference proteome</keyword>
<dbReference type="Gene3D" id="3.40.50.880">
    <property type="match status" value="1"/>
</dbReference>
<dbReference type="Pfam" id="PF07722">
    <property type="entry name" value="Peptidase_C26"/>
    <property type="match status" value="1"/>
</dbReference>
<dbReference type="GO" id="GO:0034722">
    <property type="term" value="F:gamma-glutamyl-peptidase activity"/>
    <property type="evidence" value="ECO:0007669"/>
    <property type="project" value="UniProtKB-UniRule"/>
</dbReference>
<feature type="active site" description="Nucleophile" evidence="6 7">
    <location>
        <position position="116"/>
    </location>
</feature>
<gene>
    <name evidence="9" type="primary">LOC107678461</name>
</gene>
<dbReference type="PROSITE" id="PS51275">
    <property type="entry name" value="PEPTIDASE_C26_GGH"/>
    <property type="match status" value="1"/>
</dbReference>
<name>A0A671TA32_9TELE</name>
<evidence type="ECO:0000256" key="1">
    <source>
        <dbReference type="ARBA" id="ARBA00004239"/>
    </source>
</evidence>
<evidence type="ECO:0000256" key="6">
    <source>
        <dbReference type="PIRSR" id="PIRSR615527-1"/>
    </source>
</evidence>
<feature type="chain" id="PRO_5025562424" description="folate gamma-glutamyl hydrolase" evidence="8">
    <location>
        <begin position="21"/>
        <end position="300"/>
    </location>
</feature>
<dbReference type="FunFam" id="3.40.50.880:FF:000024">
    <property type="entry name" value="Folate gamma-glutamyl hydrolase"/>
    <property type="match status" value="1"/>
</dbReference>